<dbReference type="RefSeq" id="WP_085263819.1">
    <property type="nucleotide sequence ID" value="NZ_JACKVG010000012.1"/>
</dbReference>
<evidence type="ECO:0000313" key="6">
    <source>
        <dbReference type="EMBL" id="ORW12934.1"/>
    </source>
</evidence>
<reference evidence="6 7" key="1">
    <citation type="submission" date="2016-01" db="EMBL/GenBank/DDBJ databases">
        <title>The new phylogeny of the genus Mycobacterium.</title>
        <authorList>
            <person name="Tarcisio F."/>
            <person name="Conor M."/>
            <person name="Antonella G."/>
            <person name="Elisabetta G."/>
            <person name="Giulia F.S."/>
            <person name="Sara T."/>
            <person name="Anna F."/>
            <person name="Clotilde B."/>
            <person name="Roberto B."/>
            <person name="Veronica D.S."/>
            <person name="Fabio R."/>
            <person name="Monica P."/>
            <person name="Olivier J."/>
            <person name="Enrico T."/>
            <person name="Nicola S."/>
        </authorList>
    </citation>
    <scope>NUCLEOTIDE SEQUENCE [LARGE SCALE GENOMIC DNA]</scope>
    <source>
        <strain evidence="6 7">DSM 45394</strain>
    </source>
</reference>
<dbReference type="SUPFAM" id="SSF56645">
    <property type="entry name" value="Acyl-CoA dehydrogenase NM domain-like"/>
    <property type="match status" value="1"/>
</dbReference>
<keyword evidence="7" id="KW-1185">Reference proteome</keyword>
<dbReference type="InterPro" id="IPR009075">
    <property type="entry name" value="AcylCo_DH/oxidase_C"/>
</dbReference>
<dbReference type="Gene3D" id="2.40.110.10">
    <property type="entry name" value="Butyryl-CoA Dehydrogenase, subunit A, domain 2"/>
    <property type="match status" value="1"/>
</dbReference>
<dbReference type="GO" id="GO:0005886">
    <property type="term" value="C:plasma membrane"/>
    <property type="evidence" value="ECO:0007669"/>
    <property type="project" value="TreeGrafter"/>
</dbReference>
<evidence type="ECO:0000256" key="4">
    <source>
        <dbReference type="ARBA" id="ARBA00022827"/>
    </source>
</evidence>
<comment type="caution">
    <text evidence="6">The sequence shown here is derived from an EMBL/GenBank/DDBJ whole genome shotgun (WGS) entry which is preliminary data.</text>
</comment>
<keyword evidence="3" id="KW-0285">Flavoprotein</keyword>
<comment type="similarity">
    <text evidence="2">Belongs to the acyl-CoA dehydrogenase family.</text>
</comment>
<dbReference type="Gene3D" id="1.10.540.10">
    <property type="entry name" value="Acyl-CoA dehydrogenase/oxidase, N-terminal domain"/>
    <property type="match status" value="1"/>
</dbReference>
<dbReference type="InterPro" id="IPR009100">
    <property type="entry name" value="AcylCoA_DH/oxidase_NM_dom_sf"/>
</dbReference>
<accession>A0A1X1YPC9</accession>
<dbReference type="InterPro" id="IPR046373">
    <property type="entry name" value="Acyl-CoA_Oxase/DH_mid-dom_sf"/>
</dbReference>
<dbReference type="EMBL" id="LQPG01000010">
    <property type="protein sequence ID" value="ORW12934.1"/>
    <property type="molecule type" value="Genomic_DNA"/>
</dbReference>
<dbReference type="GO" id="GO:0003995">
    <property type="term" value="F:acyl-CoA dehydrogenase activity"/>
    <property type="evidence" value="ECO:0007669"/>
    <property type="project" value="TreeGrafter"/>
</dbReference>
<organism evidence="6 7">
    <name type="scientific">Mycolicibacter longobardus</name>
    <dbReference type="NCBI Taxonomy" id="1108812"/>
    <lineage>
        <taxon>Bacteria</taxon>
        <taxon>Bacillati</taxon>
        <taxon>Actinomycetota</taxon>
        <taxon>Actinomycetes</taxon>
        <taxon>Mycobacteriales</taxon>
        <taxon>Mycobacteriaceae</taxon>
        <taxon>Mycolicibacter</taxon>
    </lineage>
</organism>
<dbReference type="InterPro" id="IPR037069">
    <property type="entry name" value="AcylCoA_DH/ox_N_sf"/>
</dbReference>
<dbReference type="PANTHER" id="PTHR43884">
    <property type="entry name" value="ACYL-COA DEHYDROGENASE"/>
    <property type="match status" value="1"/>
</dbReference>
<dbReference type="PANTHER" id="PTHR43884:SF19">
    <property type="entry name" value="ACYL-COA DEHYDROGENASE FADE4-RELATED"/>
    <property type="match status" value="1"/>
</dbReference>
<dbReference type="Pfam" id="PF00441">
    <property type="entry name" value="Acyl-CoA_dh_1"/>
    <property type="match status" value="1"/>
</dbReference>
<protein>
    <submittedName>
        <fullName evidence="6">Acyl-CoA dehydrogenase</fullName>
    </submittedName>
</protein>
<sequence length="636" mass="70520">MTTLFNPHAPDFADFDERTRQIFTATIDFFESHGKAWLKQQDRDRVWYAEFLEFAKREGIFATFLTPASEAGGDPDKRWDTARNAMYSQILGFYGMQYWYVWQVTILGLGPIWQSDNPKARARAAALLDAGDIFAFGLSEKEHGADVYSTDMVLTPKSSGGYSADGGKYYIGNGNLARMVSVFGRRADKPILDSSDMDSHKPDEDFTGYLFFAADSQHKAYRLRKNVVDAQMYVAAFDLEKYPVSADDILHEGKGAFYAAINTVNIGKFNLGFGAIGSCEHAMYEAVTHAENRVLFGSRVTEFPQIRQMLAEVYSRLIGMKLCSERAIDYMRSASPADRRYLLFNAIEKMTVTREGEKIVTVLSDIIAARGFENDMFFTMALLGSVGLPRLEGTVHVNMALSLKFMANYMFRPTDAGLLAMRALPVGHAPKRAVRALAAGLRTAGHAVIPPLARIPVTPRALRAARPPAVSRRRDFANDDFLFAQGPSRGLSKIAFADWRPIMQQFAHIPNVGVFLAQAEAFQALLAVAEPTPEQQADVDFLFSVGELFTLLPYAQLILEQAALGDTDPDVIDQLFEVLVTDFSGHATKLHCKATATAAQKARALDLIRQPVADTGRFDRVVAQARALANAYEMKP</sequence>
<dbReference type="STRING" id="1108812.AWC16_07285"/>
<evidence type="ECO:0000256" key="1">
    <source>
        <dbReference type="ARBA" id="ARBA00001974"/>
    </source>
</evidence>
<dbReference type="Gene3D" id="1.20.140.10">
    <property type="entry name" value="Butyryl-CoA Dehydrogenase, subunit A, domain 3"/>
    <property type="match status" value="1"/>
</dbReference>
<comment type="cofactor">
    <cofactor evidence="1">
        <name>FAD</name>
        <dbReference type="ChEBI" id="CHEBI:57692"/>
    </cofactor>
</comment>
<dbReference type="OrthoDB" id="5427839at2"/>
<keyword evidence="4" id="KW-0274">FAD</keyword>
<feature type="domain" description="Acyl-CoA dehydrogenase/oxidase C-terminal" evidence="5">
    <location>
        <begin position="257"/>
        <end position="400"/>
    </location>
</feature>
<gene>
    <name evidence="6" type="ORF">AWC16_07285</name>
</gene>
<name>A0A1X1YPC9_9MYCO</name>
<dbReference type="InterPro" id="IPR036250">
    <property type="entry name" value="AcylCo_DH-like_C"/>
</dbReference>
<dbReference type="Proteomes" id="UP000193866">
    <property type="component" value="Unassembled WGS sequence"/>
</dbReference>
<dbReference type="SUPFAM" id="SSF47203">
    <property type="entry name" value="Acyl-CoA dehydrogenase C-terminal domain-like"/>
    <property type="match status" value="1"/>
</dbReference>
<evidence type="ECO:0000256" key="2">
    <source>
        <dbReference type="ARBA" id="ARBA00009347"/>
    </source>
</evidence>
<evidence type="ECO:0000313" key="7">
    <source>
        <dbReference type="Proteomes" id="UP000193866"/>
    </source>
</evidence>
<proteinExistence type="inferred from homology"/>
<dbReference type="GO" id="GO:0050660">
    <property type="term" value="F:flavin adenine dinucleotide binding"/>
    <property type="evidence" value="ECO:0007669"/>
    <property type="project" value="InterPro"/>
</dbReference>
<dbReference type="AlphaFoldDB" id="A0A1X1YPC9"/>
<evidence type="ECO:0000259" key="5">
    <source>
        <dbReference type="Pfam" id="PF00441"/>
    </source>
</evidence>
<evidence type="ECO:0000256" key="3">
    <source>
        <dbReference type="ARBA" id="ARBA00022630"/>
    </source>
</evidence>